<dbReference type="PANTHER" id="PTHR46487:SF1">
    <property type="entry name" value="DNA REPAIR PROTEIN XRCC3"/>
    <property type="match status" value="1"/>
</dbReference>
<dbReference type="GO" id="GO:0071140">
    <property type="term" value="P:resolution of mitotic recombination intermediates"/>
    <property type="evidence" value="ECO:0007669"/>
    <property type="project" value="TreeGrafter"/>
</dbReference>
<dbReference type="AlphaFoldDB" id="A0A061S6Q7"/>
<sequence length="257" mass="27119">MSLQPVRASLLPKSHPKCSTGCVTLDSILRGGVSVGQVTEIFGEATSGKTQFCLKLLLTVQLPVSSGGLEGWGMLIFTEGKPPLRRLKSLANHAGEGSASAGAATTDRVLVESGVSSVEDLQACLRKLLAMLYKGCAPVKVLVVDSIANVVRDTARGGNASEMSDRTGNIFQVAALLKEIASRYGVAVVVTNQVVDVFEDGAAGPSGGQRWHPPLRASSGRRVAPALGLAWASCINTRIYLSRGWEGNSENRNFEVR</sequence>
<proteinExistence type="predicted"/>
<dbReference type="PROSITE" id="PS50162">
    <property type="entry name" value="RECA_2"/>
    <property type="match status" value="1"/>
</dbReference>
<dbReference type="GO" id="GO:0140664">
    <property type="term" value="F:ATP-dependent DNA damage sensor activity"/>
    <property type="evidence" value="ECO:0007669"/>
    <property type="project" value="InterPro"/>
</dbReference>
<reference evidence="2" key="1">
    <citation type="submission" date="2014-05" db="EMBL/GenBank/DDBJ databases">
        <title>The transcriptome of the halophilic microalga Tetraselmis sp. GSL018 isolated from the Great Salt Lake, Utah.</title>
        <authorList>
            <person name="Jinkerson R.E."/>
            <person name="D'Adamo S."/>
            <person name="Posewitz M.C."/>
        </authorList>
    </citation>
    <scope>NUCLEOTIDE SEQUENCE</scope>
    <source>
        <strain evidence="2">GSL018</strain>
    </source>
</reference>
<evidence type="ECO:0000313" key="2">
    <source>
        <dbReference type="EMBL" id="JAC78674.1"/>
    </source>
</evidence>
<dbReference type="GO" id="GO:0000400">
    <property type="term" value="F:four-way junction DNA binding"/>
    <property type="evidence" value="ECO:0007669"/>
    <property type="project" value="TreeGrafter"/>
</dbReference>
<dbReference type="InterPro" id="IPR020588">
    <property type="entry name" value="RecA_ATP-bd"/>
</dbReference>
<dbReference type="PANTHER" id="PTHR46487">
    <property type="entry name" value="DNA REPAIR PROTEIN XRCC3"/>
    <property type="match status" value="1"/>
</dbReference>
<dbReference type="InterPro" id="IPR013632">
    <property type="entry name" value="Rad51_C"/>
</dbReference>
<dbReference type="GO" id="GO:0005657">
    <property type="term" value="C:replication fork"/>
    <property type="evidence" value="ECO:0007669"/>
    <property type="project" value="TreeGrafter"/>
</dbReference>
<dbReference type="SUPFAM" id="SSF52540">
    <property type="entry name" value="P-loop containing nucleoside triphosphate hydrolases"/>
    <property type="match status" value="1"/>
</dbReference>
<name>A0A061S6Q7_9CHLO</name>
<dbReference type="Pfam" id="PF08423">
    <property type="entry name" value="Rad51"/>
    <property type="match status" value="1"/>
</dbReference>
<organism evidence="2">
    <name type="scientific">Tetraselmis sp. GSL018</name>
    <dbReference type="NCBI Taxonomy" id="582737"/>
    <lineage>
        <taxon>Eukaryota</taxon>
        <taxon>Viridiplantae</taxon>
        <taxon>Chlorophyta</taxon>
        <taxon>core chlorophytes</taxon>
        <taxon>Chlorodendrophyceae</taxon>
        <taxon>Chlorodendrales</taxon>
        <taxon>Chlorodendraceae</taxon>
        <taxon>Tetraselmis</taxon>
    </lineage>
</organism>
<feature type="domain" description="RecA family profile 1" evidence="1">
    <location>
        <begin position="14"/>
        <end position="194"/>
    </location>
</feature>
<gene>
    <name evidence="2" type="primary">XRCC3</name>
    <name evidence="2" type="ORF">TSPGSL018_14573</name>
</gene>
<accession>A0A061S6Q7</accession>
<dbReference type="GO" id="GO:0033065">
    <property type="term" value="C:Rad51C-XRCC3 complex"/>
    <property type="evidence" value="ECO:0007669"/>
    <property type="project" value="TreeGrafter"/>
</dbReference>
<dbReference type="GO" id="GO:0000722">
    <property type="term" value="P:telomere maintenance via recombination"/>
    <property type="evidence" value="ECO:0007669"/>
    <property type="project" value="TreeGrafter"/>
</dbReference>
<dbReference type="InterPro" id="IPR027417">
    <property type="entry name" value="P-loop_NTPase"/>
</dbReference>
<dbReference type="Gene3D" id="3.40.50.300">
    <property type="entry name" value="P-loop containing nucleotide triphosphate hydrolases"/>
    <property type="match status" value="1"/>
</dbReference>
<dbReference type="GO" id="GO:0090656">
    <property type="term" value="P:t-circle formation"/>
    <property type="evidence" value="ECO:0007669"/>
    <property type="project" value="TreeGrafter"/>
</dbReference>
<dbReference type="EMBL" id="GBEZ01006739">
    <property type="protein sequence ID" value="JAC78674.1"/>
    <property type="molecule type" value="Transcribed_RNA"/>
</dbReference>
<dbReference type="GO" id="GO:0005524">
    <property type="term" value="F:ATP binding"/>
    <property type="evidence" value="ECO:0007669"/>
    <property type="project" value="InterPro"/>
</dbReference>
<protein>
    <submittedName>
        <fullName evidence="2">DNA-repair protein XRCC3</fullName>
    </submittedName>
</protein>
<evidence type="ECO:0000259" key="1">
    <source>
        <dbReference type="PROSITE" id="PS50162"/>
    </source>
</evidence>
<dbReference type="GO" id="GO:0045003">
    <property type="term" value="P:double-strand break repair via synthesis-dependent strand annealing"/>
    <property type="evidence" value="ECO:0007669"/>
    <property type="project" value="TreeGrafter"/>
</dbReference>